<gene>
    <name evidence="1" type="ORF">BO66DRAFT_436274</name>
</gene>
<protein>
    <submittedName>
        <fullName evidence="1">Uncharacterized protein</fullName>
    </submittedName>
</protein>
<accession>A0ACD1HFI4</accession>
<dbReference type="Proteomes" id="UP000249661">
    <property type="component" value="Unassembled WGS sequence"/>
</dbReference>
<evidence type="ECO:0000313" key="2">
    <source>
        <dbReference type="Proteomes" id="UP000249661"/>
    </source>
</evidence>
<proteinExistence type="predicted"/>
<evidence type="ECO:0000313" key="1">
    <source>
        <dbReference type="EMBL" id="RAH72608.1"/>
    </source>
</evidence>
<organism evidence="1 2">
    <name type="scientific">Aspergillus aculeatinus CBS 121060</name>
    <dbReference type="NCBI Taxonomy" id="1448322"/>
    <lineage>
        <taxon>Eukaryota</taxon>
        <taxon>Fungi</taxon>
        <taxon>Dikarya</taxon>
        <taxon>Ascomycota</taxon>
        <taxon>Pezizomycotina</taxon>
        <taxon>Eurotiomycetes</taxon>
        <taxon>Eurotiomycetidae</taxon>
        <taxon>Eurotiales</taxon>
        <taxon>Aspergillaceae</taxon>
        <taxon>Aspergillus</taxon>
        <taxon>Aspergillus subgen. Circumdati</taxon>
    </lineage>
</organism>
<reference evidence="1" key="1">
    <citation type="submission" date="2018-02" db="EMBL/GenBank/DDBJ databases">
        <title>The genomes of Aspergillus section Nigri reveals drivers in fungal speciation.</title>
        <authorList>
            <consortium name="DOE Joint Genome Institute"/>
            <person name="Vesth T.C."/>
            <person name="Nybo J."/>
            <person name="Theobald S."/>
            <person name="Brandl J."/>
            <person name="Frisvad J.C."/>
            <person name="Nielsen K.F."/>
            <person name="Lyhne E.K."/>
            <person name="Kogle M.E."/>
            <person name="Kuo A."/>
            <person name="Riley R."/>
            <person name="Clum A."/>
            <person name="Nolan M."/>
            <person name="Lipzen A."/>
            <person name="Salamov A."/>
            <person name="Henrissat B."/>
            <person name="Wiebenga A."/>
            <person name="De vries R.P."/>
            <person name="Grigoriev I.V."/>
            <person name="Mortensen U.H."/>
            <person name="Andersen M.R."/>
            <person name="Baker S.E."/>
        </authorList>
    </citation>
    <scope>NUCLEOTIDE SEQUENCE</scope>
    <source>
        <strain evidence="1">CBS 121060</strain>
    </source>
</reference>
<name>A0ACD1HFI4_9EURO</name>
<sequence>MEEQCKTLYVLCLSVFNQGLQQLRIVETSSSTGVSRVIGSTRPDASGTAAVLLALAVPAVLTAVLKAVLTAALEAPEALAVLNTLVALKAVLTAVPAALVALVVLAALTVVLTAALEALEALVVPAALTVTVALKAVPADAVRSHLPPTTISPRFARS</sequence>
<keyword evidence="2" id="KW-1185">Reference proteome</keyword>
<dbReference type="EMBL" id="KZ824943">
    <property type="protein sequence ID" value="RAH72608.1"/>
    <property type="molecule type" value="Genomic_DNA"/>
</dbReference>